<feature type="domain" description="Immunoglobulin" evidence="1">
    <location>
        <begin position="35"/>
        <end position="142"/>
    </location>
</feature>
<dbReference type="CDD" id="cd00099">
    <property type="entry name" value="IgV"/>
    <property type="match status" value="1"/>
</dbReference>
<evidence type="ECO:0000313" key="3">
    <source>
        <dbReference type="Proteomes" id="UP000018467"/>
    </source>
</evidence>
<organism evidence="2 3">
    <name type="scientific">Astyanax mexicanus</name>
    <name type="common">Blind cave fish</name>
    <name type="synonym">Astyanax fasciatus mexicanus</name>
    <dbReference type="NCBI Taxonomy" id="7994"/>
    <lineage>
        <taxon>Eukaryota</taxon>
        <taxon>Metazoa</taxon>
        <taxon>Chordata</taxon>
        <taxon>Craniata</taxon>
        <taxon>Vertebrata</taxon>
        <taxon>Euteleostomi</taxon>
        <taxon>Actinopterygii</taxon>
        <taxon>Neopterygii</taxon>
        <taxon>Teleostei</taxon>
        <taxon>Ostariophysi</taxon>
        <taxon>Characiformes</taxon>
        <taxon>Characoidei</taxon>
        <taxon>Acestrorhamphidae</taxon>
        <taxon>Acestrorhamphinae</taxon>
        <taxon>Astyanax</taxon>
    </lineage>
</organism>
<sequence length="224" mass="25831">MALFLDFYLIKSLRNMYHFHSTSDLCNTFFVSQLESTVKVQPGLSTSLDCHAHLDGRIVLIFWLKIPLNKPPVCIASTQSLSDDVKMCKQFKNQSRVEATWNKKTFSLLFSSVEQTDIATYICGVHSYGYLLFGNGTKLILDEVADGEGHCMFKTSVLSRYIRELMRLNDETMFNLYLLFLKQNTDEINYAALKFGNKQRRTVQKRPDVTTKVIYGTVRHQEEL</sequence>
<evidence type="ECO:0000259" key="1">
    <source>
        <dbReference type="SMART" id="SM00409"/>
    </source>
</evidence>
<keyword evidence="3" id="KW-1185">Reference proteome</keyword>
<dbReference type="AlphaFoldDB" id="A0A3B1IMQ0"/>
<reference evidence="3" key="2">
    <citation type="journal article" date="2014" name="Nat. Commun.">
        <title>The cavefish genome reveals candidate genes for eye loss.</title>
        <authorList>
            <person name="McGaugh S.E."/>
            <person name="Gross J.B."/>
            <person name="Aken B."/>
            <person name="Blin M."/>
            <person name="Borowsky R."/>
            <person name="Chalopin D."/>
            <person name="Hinaux H."/>
            <person name="Jeffery W.R."/>
            <person name="Keene A."/>
            <person name="Ma L."/>
            <person name="Minx P."/>
            <person name="Murphy D."/>
            <person name="O'Quin K.E."/>
            <person name="Retaux S."/>
            <person name="Rohner N."/>
            <person name="Searle S.M."/>
            <person name="Stahl B.A."/>
            <person name="Tabin C."/>
            <person name="Volff J.N."/>
            <person name="Yoshizawa M."/>
            <person name="Warren W.C."/>
        </authorList>
    </citation>
    <scope>NUCLEOTIDE SEQUENCE [LARGE SCALE GENOMIC DNA]</scope>
    <source>
        <strain evidence="3">female</strain>
    </source>
</reference>
<proteinExistence type="predicted"/>
<dbReference type="InParanoid" id="A0A3B1IMQ0"/>
<reference evidence="2" key="4">
    <citation type="submission" date="2025-09" db="UniProtKB">
        <authorList>
            <consortium name="Ensembl"/>
        </authorList>
    </citation>
    <scope>IDENTIFICATION</scope>
</reference>
<dbReference type="Bgee" id="ENSAMXG00000033518">
    <property type="expression patterns" value="Expressed in mesonephros"/>
</dbReference>
<dbReference type="GeneTree" id="ENSGT00940000177616"/>
<dbReference type="Proteomes" id="UP000018467">
    <property type="component" value="Unassembled WGS sequence"/>
</dbReference>
<evidence type="ECO:0000313" key="2">
    <source>
        <dbReference type="Ensembl" id="ENSAMXP00000030830.1"/>
    </source>
</evidence>
<dbReference type="InterPro" id="IPR003599">
    <property type="entry name" value="Ig_sub"/>
</dbReference>
<reference evidence="2" key="3">
    <citation type="submission" date="2025-08" db="UniProtKB">
        <authorList>
            <consortium name="Ensembl"/>
        </authorList>
    </citation>
    <scope>IDENTIFICATION</scope>
</reference>
<dbReference type="SMART" id="SM00409">
    <property type="entry name" value="IG"/>
    <property type="match status" value="1"/>
</dbReference>
<dbReference type="InterPro" id="IPR013106">
    <property type="entry name" value="Ig_V-set"/>
</dbReference>
<accession>A0A3B1IMQ0</accession>
<dbReference type="InterPro" id="IPR036179">
    <property type="entry name" value="Ig-like_dom_sf"/>
</dbReference>
<name>A0A3B1IMQ0_ASTMX</name>
<protein>
    <recommendedName>
        <fullName evidence="1">Immunoglobulin domain-containing protein</fullName>
    </recommendedName>
</protein>
<dbReference type="Ensembl" id="ENSAMXT00000042466.1">
    <property type="protein sequence ID" value="ENSAMXP00000030830.1"/>
    <property type="gene ID" value="ENSAMXG00000033518.1"/>
</dbReference>
<reference evidence="3" key="1">
    <citation type="submission" date="2013-03" db="EMBL/GenBank/DDBJ databases">
        <authorList>
            <person name="Jeffery W."/>
            <person name="Warren W."/>
            <person name="Wilson R.K."/>
        </authorList>
    </citation>
    <scope>NUCLEOTIDE SEQUENCE</scope>
    <source>
        <strain evidence="3">female</strain>
    </source>
</reference>
<dbReference type="SUPFAM" id="SSF48726">
    <property type="entry name" value="Immunoglobulin"/>
    <property type="match status" value="1"/>
</dbReference>
<dbReference type="Pfam" id="PF07686">
    <property type="entry name" value="V-set"/>
    <property type="match status" value="1"/>
</dbReference>
<dbReference type="InterPro" id="IPR013783">
    <property type="entry name" value="Ig-like_fold"/>
</dbReference>
<dbReference type="Gene3D" id="2.60.40.10">
    <property type="entry name" value="Immunoglobulins"/>
    <property type="match status" value="1"/>
</dbReference>